<dbReference type="PROSITE" id="PS51257">
    <property type="entry name" value="PROKAR_LIPOPROTEIN"/>
    <property type="match status" value="1"/>
</dbReference>
<organism evidence="1 2">
    <name type="scientific">Flavobacterium xanthum</name>
    <dbReference type="NCBI Taxonomy" id="69322"/>
    <lineage>
        <taxon>Bacteria</taxon>
        <taxon>Pseudomonadati</taxon>
        <taxon>Bacteroidota</taxon>
        <taxon>Flavobacteriia</taxon>
        <taxon>Flavobacteriales</taxon>
        <taxon>Flavobacteriaceae</taxon>
        <taxon>Flavobacterium</taxon>
    </lineage>
</organism>
<evidence type="ECO:0000313" key="1">
    <source>
        <dbReference type="EMBL" id="SHL51610.1"/>
    </source>
</evidence>
<protein>
    <submittedName>
        <fullName evidence="1">Uncharacterized protein</fullName>
    </submittedName>
</protein>
<dbReference type="Proteomes" id="UP000184260">
    <property type="component" value="Unassembled WGS sequence"/>
</dbReference>
<reference evidence="2" key="1">
    <citation type="submission" date="2016-11" db="EMBL/GenBank/DDBJ databases">
        <authorList>
            <person name="Varghese N."/>
            <person name="Submissions S."/>
        </authorList>
    </citation>
    <scope>NUCLEOTIDE SEQUENCE [LARGE SCALE GENOMIC DNA]</scope>
    <source>
        <strain evidence="2">DSM 3661</strain>
    </source>
</reference>
<dbReference type="AlphaFoldDB" id="A0A1M7B9E5"/>
<dbReference type="OrthoDB" id="839863at2"/>
<dbReference type="EMBL" id="FRBU01000008">
    <property type="protein sequence ID" value="SHL51610.1"/>
    <property type="molecule type" value="Genomic_DNA"/>
</dbReference>
<name>A0A1M7B9E5_9FLAO</name>
<dbReference type="RefSeq" id="WP_073352609.1">
    <property type="nucleotide sequence ID" value="NZ_FRBU01000008.1"/>
</dbReference>
<dbReference type="STRING" id="69322.SAMN05443669_1008110"/>
<accession>A0A1M7B9E5</accession>
<sequence>MKNLLKSTGLIVLFVGLFISCGDLSQKAEEKINELNSKTDKLDSLVNKELKKVNALDSLISKEGAKVKRLDSLINKSTSKIDSIANTKINLLKNLNNK</sequence>
<keyword evidence="2" id="KW-1185">Reference proteome</keyword>
<evidence type="ECO:0000313" key="2">
    <source>
        <dbReference type="Proteomes" id="UP000184260"/>
    </source>
</evidence>
<proteinExistence type="predicted"/>
<gene>
    <name evidence="1" type="ORF">SAMN05443669_1008110</name>
</gene>